<keyword evidence="2 5" id="KW-0812">Transmembrane</keyword>
<accession>A0A2A5T7N2</accession>
<dbReference type="GO" id="GO:0005886">
    <property type="term" value="C:plasma membrane"/>
    <property type="evidence" value="ECO:0007669"/>
    <property type="project" value="InterPro"/>
</dbReference>
<sequence length="53" mass="6000">MLLGIVLGIGFGLGWLIFGMLYIKKRISVSVLKKQVSKQLQELNKLRTDPVKE</sequence>
<evidence type="ECO:0000313" key="7">
    <source>
        <dbReference type="EMBL" id="PCS24229.1"/>
    </source>
</evidence>
<evidence type="ECO:0000313" key="8">
    <source>
        <dbReference type="Proteomes" id="UP000219020"/>
    </source>
</evidence>
<keyword evidence="3 5" id="KW-1133">Transmembrane helix</keyword>
<evidence type="ECO:0000256" key="3">
    <source>
        <dbReference type="ARBA" id="ARBA00022989"/>
    </source>
</evidence>
<reference evidence="8" key="1">
    <citation type="submission" date="2017-04" db="EMBL/GenBank/DDBJ databases">
        <title>Genome evolution of the luminous symbionts of deep sea anglerfish.</title>
        <authorList>
            <person name="Hendry T.A."/>
        </authorList>
    </citation>
    <scope>NUCLEOTIDE SEQUENCE [LARGE SCALE GENOMIC DNA]</scope>
</reference>
<gene>
    <name evidence="7" type="ORF">BTN49_0047</name>
</gene>
<dbReference type="InterPro" id="IPR010445">
    <property type="entry name" value="LapA_dom"/>
</dbReference>
<dbReference type="Pfam" id="PF06305">
    <property type="entry name" value="LapA_dom"/>
    <property type="match status" value="1"/>
</dbReference>
<proteinExistence type="predicted"/>
<evidence type="ECO:0000256" key="1">
    <source>
        <dbReference type="ARBA" id="ARBA00022475"/>
    </source>
</evidence>
<evidence type="ECO:0000256" key="5">
    <source>
        <dbReference type="SAM" id="Phobius"/>
    </source>
</evidence>
<feature type="domain" description="Lipopolysaccharide assembly protein A" evidence="6">
    <location>
        <begin position="1"/>
        <end position="44"/>
    </location>
</feature>
<feature type="transmembrane region" description="Helical" evidence="5">
    <location>
        <begin position="6"/>
        <end position="23"/>
    </location>
</feature>
<dbReference type="AlphaFoldDB" id="A0A2A5T7N2"/>
<dbReference type="EMBL" id="NBYY01000002">
    <property type="protein sequence ID" value="PCS24229.1"/>
    <property type="molecule type" value="Genomic_DNA"/>
</dbReference>
<dbReference type="Proteomes" id="UP000219020">
    <property type="component" value="Unassembled WGS sequence"/>
</dbReference>
<name>A0A2A5T7N2_9GAMM</name>
<comment type="caution">
    <text evidence="7">The sequence shown here is derived from an EMBL/GenBank/DDBJ whole genome shotgun (WGS) entry which is preliminary data.</text>
</comment>
<keyword evidence="4 5" id="KW-0472">Membrane</keyword>
<evidence type="ECO:0000256" key="4">
    <source>
        <dbReference type="ARBA" id="ARBA00023136"/>
    </source>
</evidence>
<keyword evidence="8" id="KW-1185">Reference proteome</keyword>
<organism evidence="7 8">
    <name type="scientific">Candidatus Enterovibrio escicola</name>
    <dbReference type="NCBI Taxonomy" id="1927127"/>
    <lineage>
        <taxon>Bacteria</taxon>
        <taxon>Pseudomonadati</taxon>
        <taxon>Pseudomonadota</taxon>
        <taxon>Gammaproteobacteria</taxon>
        <taxon>Vibrionales</taxon>
        <taxon>Vibrionaceae</taxon>
        <taxon>Enterovibrio</taxon>
    </lineage>
</organism>
<protein>
    <submittedName>
        <fullName evidence="7">Inner membrane protein yciS</fullName>
    </submittedName>
</protein>
<evidence type="ECO:0000256" key="2">
    <source>
        <dbReference type="ARBA" id="ARBA00022692"/>
    </source>
</evidence>
<keyword evidence="1" id="KW-1003">Cell membrane</keyword>
<evidence type="ECO:0000259" key="6">
    <source>
        <dbReference type="Pfam" id="PF06305"/>
    </source>
</evidence>